<accession>A0AAI8MIA1</accession>
<dbReference type="EMBL" id="AP012492">
    <property type="protein sequence ID" value="BAM31997.1"/>
    <property type="molecule type" value="Genomic_DNA"/>
</dbReference>
<evidence type="ECO:0000313" key="2">
    <source>
        <dbReference type="Proteomes" id="UP000006036"/>
    </source>
</evidence>
<evidence type="ECO:0000313" key="1">
    <source>
        <dbReference type="EMBL" id="BAM31997.1"/>
    </source>
</evidence>
<dbReference type="AlphaFoldDB" id="A0AAI8MIA1"/>
<reference evidence="1 2" key="1">
    <citation type="journal article" date="2012" name="J. Bacteriol.">
        <title>Complete Genome Sequence of Helicobacter cinaedi Type Strain ATCC BAA-847.</title>
        <authorList>
            <person name="Miyoshi-Akiyama T."/>
            <person name="Takeshita N."/>
            <person name="Ohmagari N."/>
            <person name="Kirikae T."/>
        </authorList>
    </citation>
    <scope>NUCLEOTIDE SEQUENCE [LARGE SCALE GENOMIC DNA]</scope>
    <source>
        <strain evidence="1 2">ATCC BAA-847</strain>
    </source>
</reference>
<dbReference type="InterPro" id="IPR029044">
    <property type="entry name" value="Nucleotide-diphossugar_trans"/>
</dbReference>
<protein>
    <submittedName>
        <fullName evidence="1">N-acylneuraminate cytidylyltransferase</fullName>
        <ecNumber evidence="1">2.7.7.43</ecNumber>
    </submittedName>
</protein>
<keyword evidence="1" id="KW-0548">Nucleotidyltransferase</keyword>
<name>A0AAI8MIA1_9HELI</name>
<dbReference type="GO" id="GO:0008781">
    <property type="term" value="F:N-acylneuraminate cytidylyltransferase activity"/>
    <property type="evidence" value="ECO:0007669"/>
    <property type="project" value="UniProtKB-EC"/>
</dbReference>
<dbReference type="Gene3D" id="3.90.550.10">
    <property type="entry name" value="Spore Coat Polysaccharide Biosynthesis Protein SpsA, Chain A"/>
    <property type="match status" value="1"/>
</dbReference>
<dbReference type="SUPFAM" id="SSF53448">
    <property type="entry name" value="Nucleotide-diphospho-sugar transferases"/>
    <property type="match status" value="1"/>
</dbReference>
<dbReference type="InterPro" id="IPR050793">
    <property type="entry name" value="CMP-NeuNAc_synthase"/>
</dbReference>
<dbReference type="KEGG" id="hcb:HCBAA847_0759"/>
<dbReference type="InterPro" id="IPR003329">
    <property type="entry name" value="Cytidylyl_trans"/>
</dbReference>
<sequence>MATLTLAHSHSRFLSIIPARSGSKRLPDKNIKLLCGKPLLAWSIESALDSAYIDEVVVSTDSSVYADIAKSYGANVPFLRPESLSSDTTTTFDVLEHCIRFYNESLGKEFDYVVLLQPTSPLRQTWHIDEACKKIITKEVDSLISVCKCEHPPLWSNTLPENENMNDFIPKSVREIRSQDLPQYYRLNGTIFIAKTESLLANKSFLTPQTIAYKMDNLYSSDIDSALDFAFAEFLASHIRENINGGGGQYTTKAKNSLYSPHAFYHSIITPHIFIHPRDRLTKSSLNGGSLNVA</sequence>
<dbReference type="EC" id="2.7.7.43" evidence="1"/>
<dbReference type="CDD" id="cd02513">
    <property type="entry name" value="CMP-NeuAc_Synthase"/>
    <property type="match status" value="1"/>
</dbReference>
<dbReference type="Proteomes" id="UP000006036">
    <property type="component" value="Chromosome 1"/>
</dbReference>
<keyword evidence="1" id="KW-0808">Transferase</keyword>
<organism evidence="1 2">
    <name type="scientific">Helicobacter cinaedi CCUG 18818 = ATCC BAA-847</name>
    <dbReference type="NCBI Taxonomy" id="537971"/>
    <lineage>
        <taxon>Bacteria</taxon>
        <taxon>Pseudomonadati</taxon>
        <taxon>Campylobacterota</taxon>
        <taxon>Epsilonproteobacteria</taxon>
        <taxon>Campylobacterales</taxon>
        <taxon>Helicobacteraceae</taxon>
        <taxon>Helicobacter</taxon>
    </lineage>
</organism>
<dbReference type="PANTHER" id="PTHR21485:SF6">
    <property type="entry name" value="N-ACYLNEURAMINATE CYTIDYLYLTRANSFERASE-RELATED"/>
    <property type="match status" value="1"/>
</dbReference>
<dbReference type="RefSeq" id="WP_015453370.1">
    <property type="nucleotide sequence ID" value="NC_020555.1"/>
</dbReference>
<proteinExistence type="predicted"/>
<dbReference type="PANTHER" id="PTHR21485">
    <property type="entry name" value="HAD SUPERFAMILY MEMBERS CMAS AND KDSC"/>
    <property type="match status" value="1"/>
</dbReference>
<gene>
    <name evidence="1" type="ORF">HCBAA847_0759</name>
</gene>
<dbReference type="Pfam" id="PF02348">
    <property type="entry name" value="CTP_transf_3"/>
    <property type="match status" value="1"/>
</dbReference>